<evidence type="ECO:0000313" key="3">
    <source>
        <dbReference type="Proteomes" id="UP000007813"/>
    </source>
</evidence>
<sequence>MQTARPRSRETPIAVLAESREKKREPSNDEYAAKTAAVSVVDFVLL</sequence>
<comment type="caution">
    <text evidence="2">The sequence shown here is derived from an EMBL/GenBank/DDBJ whole genome shotgun (WGS) entry which is preliminary data.</text>
</comment>
<gene>
    <name evidence="2" type="ORF">HSB1_45720</name>
</gene>
<name>J3JD52_9EURY</name>
<dbReference type="EMBL" id="ALJD01000016">
    <property type="protein sequence ID" value="EJN57186.1"/>
    <property type="molecule type" value="Genomic_DNA"/>
</dbReference>
<evidence type="ECO:0000313" key="2">
    <source>
        <dbReference type="EMBL" id="EJN57186.1"/>
    </source>
</evidence>
<reference evidence="2 3" key="1">
    <citation type="journal article" date="2012" name="J. Bacteriol.">
        <title>Draft Genome Sequence of the Extremely Halophilic Archaeon Halogranum salarium B-1T.</title>
        <authorList>
            <person name="Kim K.K."/>
            <person name="Lee K.C."/>
            <person name="Lee J.S."/>
        </authorList>
    </citation>
    <scope>NUCLEOTIDE SEQUENCE [LARGE SCALE GENOMIC DNA]</scope>
    <source>
        <strain evidence="2 3">B-1</strain>
    </source>
</reference>
<accession>J3JD52</accession>
<dbReference type="Proteomes" id="UP000007813">
    <property type="component" value="Unassembled WGS sequence"/>
</dbReference>
<protein>
    <submittedName>
        <fullName evidence="2">Uncharacterized protein</fullName>
    </submittedName>
</protein>
<evidence type="ECO:0000256" key="1">
    <source>
        <dbReference type="SAM" id="MobiDB-lite"/>
    </source>
</evidence>
<feature type="region of interest" description="Disordered" evidence="1">
    <location>
        <begin position="1"/>
        <end position="31"/>
    </location>
</feature>
<dbReference type="AlphaFoldDB" id="J3JD52"/>
<proteinExistence type="predicted"/>
<organism evidence="2 3">
    <name type="scientific">Halogranum salarium B-1</name>
    <dbReference type="NCBI Taxonomy" id="1210908"/>
    <lineage>
        <taxon>Archaea</taxon>
        <taxon>Methanobacteriati</taxon>
        <taxon>Methanobacteriota</taxon>
        <taxon>Stenosarchaea group</taxon>
        <taxon>Halobacteria</taxon>
        <taxon>Halobacteriales</taxon>
        <taxon>Haloferacaceae</taxon>
    </lineage>
</organism>
<feature type="compositionally biased region" description="Basic and acidic residues" evidence="1">
    <location>
        <begin position="18"/>
        <end position="27"/>
    </location>
</feature>